<dbReference type="SMART" id="SM00530">
    <property type="entry name" value="HTH_XRE"/>
    <property type="match status" value="1"/>
</dbReference>
<gene>
    <name evidence="3" type="ORF">NCTC10172_00148</name>
</gene>
<dbReference type="PANTHER" id="PTHR46558">
    <property type="entry name" value="TRACRIPTIONAL REGULATORY PROTEIN-RELATED-RELATED"/>
    <property type="match status" value="1"/>
</dbReference>
<dbReference type="CDD" id="cd00093">
    <property type="entry name" value="HTH_XRE"/>
    <property type="match status" value="1"/>
</dbReference>
<dbReference type="InterPro" id="IPR010982">
    <property type="entry name" value="Lambda_DNA-bd_dom_sf"/>
</dbReference>
<keyword evidence="4" id="KW-1185">Reference proteome</keyword>
<dbReference type="Gene3D" id="1.10.260.40">
    <property type="entry name" value="lambda repressor-like DNA-binding domains"/>
    <property type="match status" value="1"/>
</dbReference>
<dbReference type="STRING" id="1408416.GCA_000702765_00703"/>
<evidence type="ECO:0000259" key="2">
    <source>
        <dbReference type="PROSITE" id="PS50943"/>
    </source>
</evidence>
<dbReference type="InterPro" id="IPR001387">
    <property type="entry name" value="Cro/C1-type_HTH"/>
</dbReference>
<dbReference type="PANTHER" id="PTHR46558:SF11">
    <property type="entry name" value="HTH-TYPE TRANSCRIPTIONAL REGULATOR XRE"/>
    <property type="match status" value="1"/>
</dbReference>
<dbReference type="InterPro" id="IPR011990">
    <property type="entry name" value="TPR-like_helical_dom_sf"/>
</dbReference>
<dbReference type="AlphaFoldDB" id="A0A449BI54"/>
<keyword evidence="1" id="KW-0238">DNA-binding</keyword>
<dbReference type="KEGG" id="ahk:NCTC10172_00148"/>
<sequence>MIQIGNRIKELRIAKKISQEKFSEDLFVTSSAVSKWENNLSYPDLDKIVDIANYFKVSVDYLLDYKIKDNHIDDLISSIETSYKEKTFIYKPEELEKLLKVYSQNFKVNYYIGKYLSFYRDPSGIERFDLALKALENAVLLFSQNNNKAITLYDLQLAIIELYIRMREPQKAIDFIDQNGLALEQQITKSIAYEMLKDHDKVLEHFSNGFILSLTRIINGTFTIMTSFFENKNYDEVKKIAEWTINLIESLVTRESEWALQLLNNATSYLMFAKYELGGNYLEELNKMVYYATVPVDPKSFKTDTLKFNYGKSLSIFNTSSGTNLYEEAIEQFQYATRFDNKYKLLLDIYEKRIKNERSKLKG</sequence>
<dbReference type="EMBL" id="LR215050">
    <property type="protein sequence ID" value="VEU82141.1"/>
    <property type="molecule type" value="Genomic_DNA"/>
</dbReference>
<feature type="domain" description="HTH cro/C1-type" evidence="2">
    <location>
        <begin position="8"/>
        <end position="62"/>
    </location>
</feature>
<dbReference type="Proteomes" id="UP000290909">
    <property type="component" value="Chromosome"/>
</dbReference>
<dbReference type="GO" id="GO:0003677">
    <property type="term" value="F:DNA binding"/>
    <property type="evidence" value="ECO:0007669"/>
    <property type="project" value="UniProtKB-KW"/>
</dbReference>
<proteinExistence type="predicted"/>
<dbReference type="RefSeq" id="WP_051658997.1">
    <property type="nucleotide sequence ID" value="NZ_LR215050.1"/>
</dbReference>
<evidence type="ECO:0000313" key="4">
    <source>
        <dbReference type="Proteomes" id="UP000290909"/>
    </source>
</evidence>
<accession>A0A449BI54</accession>
<reference evidence="3 4" key="1">
    <citation type="submission" date="2019-01" db="EMBL/GenBank/DDBJ databases">
        <authorList>
            <consortium name="Pathogen Informatics"/>
        </authorList>
    </citation>
    <scope>NUCLEOTIDE SEQUENCE [LARGE SCALE GENOMIC DNA]</scope>
    <source>
        <strain evidence="3 4">NCTC10172</strain>
    </source>
</reference>
<dbReference type="Pfam" id="PF01381">
    <property type="entry name" value="HTH_3"/>
    <property type="match status" value="1"/>
</dbReference>
<organism evidence="3 4">
    <name type="scientific">Acholeplasma hippikon</name>
    <dbReference type="NCBI Taxonomy" id="264636"/>
    <lineage>
        <taxon>Bacteria</taxon>
        <taxon>Bacillati</taxon>
        <taxon>Mycoplasmatota</taxon>
        <taxon>Mollicutes</taxon>
        <taxon>Acholeplasmatales</taxon>
        <taxon>Acholeplasmataceae</taxon>
        <taxon>Acholeplasma</taxon>
    </lineage>
</organism>
<protein>
    <submittedName>
        <fullName evidence="3">Helix-turn-helix domain</fullName>
    </submittedName>
</protein>
<evidence type="ECO:0000256" key="1">
    <source>
        <dbReference type="ARBA" id="ARBA00023125"/>
    </source>
</evidence>
<dbReference type="SUPFAM" id="SSF47413">
    <property type="entry name" value="lambda repressor-like DNA-binding domains"/>
    <property type="match status" value="1"/>
</dbReference>
<dbReference type="Gene3D" id="1.25.40.10">
    <property type="entry name" value="Tetratricopeptide repeat domain"/>
    <property type="match status" value="1"/>
</dbReference>
<dbReference type="PROSITE" id="PS50943">
    <property type="entry name" value="HTH_CROC1"/>
    <property type="match status" value="1"/>
</dbReference>
<name>A0A449BI54_9MOLU</name>
<evidence type="ECO:0000313" key="3">
    <source>
        <dbReference type="EMBL" id="VEU82141.1"/>
    </source>
</evidence>